<dbReference type="AlphaFoldDB" id="A0A3G5FKJ3"/>
<accession>A0A3G5FKJ3</accession>
<organism evidence="1 2">
    <name type="scientific">Tetragenococcus halophilus</name>
    <name type="common">Pediococcus halophilus</name>
    <dbReference type="NCBI Taxonomy" id="51669"/>
    <lineage>
        <taxon>Bacteria</taxon>
        <taxon>Bacillati</taxon>
        <taxon>Bacillota</taxon>
        <taxon>Bacilli</taxon>
        <taxon>Lactobacillales</taxon>
        <taxon>Enterococcaceae</taxon>
        <taxon>Tetragenococcus</taxon>
    </lineage>
</organism>
<proteinExistence type="predicted"/>
<reference evidence="1 2" key="1">
    <citation type="journal article" date="2012" name="Int. J. Syst. Evol. Microbiol.">
        <title>Characterization of Tetragenococcus strains from sugar thick juice reveals a novel species, Tetragenococcus osmophilus sp. nov., and divides Tetragenococcus halophilus into two subspecies, T. halophilus subsp. halophilus subsp. nov. and T. halophilus subsp. flandriensis subsp. nov.</title>
        <authorList>
            <person name="Juste A."/>
            <person name="Van Trappen S."/>
            <person name="Verreth C."/>
            <person name="Cleenwerck I."/>
            <person name="De Vos P."/>
            <person name="Lievens B."/>
            <person name="Willems K.A."/>
        </authorList>
    </citation>
    <scope>NUCLEOTIDE SEQUENCE [LARGE SCALE GENOMIC DNA]</scope>
    <source>
        <strain evidence="1 2">LMG 26042</strain>
    </source>
</reference>
<evidence type="ECO:0000313" key="2">
    <source>
        <dbReference type="Proteomes" id="UP000280475"/>
    </source>
</evidence>
<name>A0A3G5FKJ3_TETHA</name>
<protein>
    <submittedName>
        <fullName evidence="1">Uncharacterized protein</fullName>
    </submittedName>
</protein>
<gene>
    <name evidence="1" type="ORF">C7H83_10235</name>
</gene>
<sequence>MPIKIYSDYEDSNIAVDEVNRLYRTCGTESARKLKEYKGATVYYYAQIAQKIQDLNSLGYEEAR</sequence>
<evidence type="ECO:0000313" key="1">
    <source>
        <dbReference type="EMBL" id="AYW50819.1"/>
    </source>
</evidence>
<dbReference type="EMBL" id="CP027768">
    <property type="protein sequence ID" value="AYW50819.1"/>
    <property type="molecule type" value="Genomic_DNA"/>
</dbReference>
<dbReference type="Proteomes" id="UP000280475">
    <property type="component" value="Chromosome"/>
</dbReference>